<dbReference type="PIRSF" id="PIRSF001365">
    <property type="entry name" value="DHDPS"/>
    <property type="match status" value="1"/>
</dbReference>
<protein>
    <submittedName>
        <fullName evidence="6">Dihydrodipicolinate synthase family protein</fullName>
    </submittedName>
    <submittedName>
        <fullName evidence="7">Dihydrodipicolinate synthetase</fullName>
    </submittedName>
</protein>
<keyword evidence="9" id="KW-1185">Reference proteome</keyword>
<sequence length="308" mass="33630">MTVSKRSRVNWQGYIPAITTPFIDEDTLDEKGLGLLLEWLVDQGMHGLVLAGTTGEWTSMRPDERKRLFELAGSQMAKKVPLIAGCSSFTARETIAYAQAAAEAGFEGVLITPPPYVRPLPNEIVAFYEEVGAAIDLPICVYNWPPGTGIDMPLETLRRLADIDAIVAIKQSTPRFTHFAETVFALGEQVRVFGYPMDELGLTMLRVHGGDGTMGAGGVLGRNQTGFYDKLWAGDIEGARECGRKDRVLMEEWYTPDLVGRFGSGPAILKAALDAMGLPGGPVRKPLIDVTGKDRESIAETLRKLDMI</sequence>
<dbReference type="PANTHER" id="PTHR12128:SF66">
    <property type="entry name" value="4-HYDROXY-2-OXOGLUTARATE ALDOLASE, MITOCHONDRIAL"/>
    <property type="match status" value="1"/>
</dbReference>
<dbReference type="EMBL" id="CP017076">
    <property type="protein sequence ID" value="AOR80153.1"/>
    <property type="molecule type" value="Genomic_DNA"/>
</dbReference>
<dbReference type="SUPFAM" id="SSF51569">
    <property type="entry name" value="Aldolase"/>
    <property type="match status" value="1"/>
</dbReference>
<dbReference type="InterPro" id="IPR002220">
    <property type="entry name" value="DapA-like"/>
</dbReference>
<dbReference type="KEGG" id="nre:BES08_23480"/>
<reference evidence="6" key="2">
    <citation type="submission" date="2016-08" db="EMBL/GenBank/DDBJ databases">
        <authorList>
            <person name="Seilhamer J.J."/>
        </authorList>
    </citation>
    <scope>NUCLEOTIDE SEQUENCE [LARGE SCALE GENOMIC DNA]</scope>
    <source>
        <strain evidence="6">SA1</strain>
        <plasmid evidence="6">pSA1</plasmid>
    </source>
</reference>
<comment type="similarity">
    <text evidence="1 3">Belongs to the DapA family.</text>
</comment>
<dbReference type="PATRIC" id="fig|158500.4.peg.4676"/>
<accession>A0A031JP40</accession>
<evidence type="ECO:0000313" key="8">
    <source>
        <dbReference type="Proteomes" id="UP000024329"/>
    </source>
</evidence>
<evidence type="ECO:0000313" key="9">
    <source>
        <dbReference type="Proteomes" id="UP000094626"/>
    </source>
</evidence>
<dbReference type="SMART" id="SM01130">
    <property type="entry name" value="DHDPS"/>
    <property type="match status" value="1"/>
</dbReference>
<dbReference type="AlphaFoldDB" id="A0A031JP40"/>
<proteinExistence type="inferred from homology"/>
<evidence type="ECO:0000256" key="4">
    <source>
        <dbReference type="PIRSR" id="PIRSR001365-1"/>
    </source>
</evidence>
<evidence type="ECO:0000256" key="1">
    <source>
        <dbReference type="ARBA" id="ARBA00007592"/>
    </source>
</evidence>
<dbReference type="GO" id="GO:0008840">
    <property type="term" value="F:4-hydroxy-tetrahydrodipicolinate synthase activity"/>
    <property type="evidence" value="ECO:0007669"/>
    <property type="project" value="TreeGrafter"/>
</dbReference>
<dbReference type="InterPro" id="IPR013785">
    <property type="entry name" value="Aldolase_TIM"/>
</dbReference>
<dbReference type="Pfam" id="PF00701">
    <property type="entry name" value="DHDPS"/>
    <property type="match status" value="1"/>
</dbReference>
<gene>
    <name evidence="6" type="ORF">BES08_23480</name>
    <name evidence="7" type="ORF">BV97_04599</name>
</gene>
<feature type="active site" description="Schiff-base intermediate with substrate" evidence="4">
    <location>
        <position position="170"/>
    </location>
</feature>
<keyword evidence="2 3" id="KW-0456">Lyase</keyword>
<dbReference type="EMBL" id="JFYZ01000037">
    <property type="protein sequence ID" value="EZP75612.1"/>
    <property type="molecule type" value="Genomic_DNA"/>
</dbReference>
<dbReference type="Gene3D" id="3.20.20.70">
    <property type="entry name" value="Aldolase class I"/>
    <property type="match status" value="1"/>
</dbReference>
<reference evidence="7 8" key="1">
    <citation type="submission" date="2014-03" db="EMBL/GenBank/DDBJ databases">
        <title>Whole genome sequence of Novosphingobium resinovorum KF1.</title>
        <authorList>
            <person name="Gan H.M."/>
            <person name="Gan H.Y."/>
            <person name="Chew T.H."/>
            <person name="Savka M.A."/>
        </authorList>
    </citation>
    <scope>NUCLEOTIDE SEQUENCE [LARGE SCALE GENOMIC DNA]</scope>
    <source>
        <strain evidence="7 8">KF1</strain>
    </source>
</reference>
<geneLocation type="plasmid" evidence="6 9">
    <name>pSA1</name>
</geneLocation>
<dbReference type="RefSeq" id="WP_036529128.1">
    <property type="nucleotide sequence ID" value="NZ_CP017076.1"/>
</dbReference>
<evidence type="ECO:0000256" key="5">
    <source>
        <dbReference type="PIRSR" id="PIRSR001365-2"/>
    </source>
</evidence>
<dbReference type="CDD" id="cd00408">
    <property type="entry name" value="DHDPS-like"/>
    <property type="match status" value="1"/>
</dbReference>
<dbReference type="Proteomes" id="UP000024329">
    <property type="component" value="Unassembled WGS sequence"/>
</dbReference>
<evidence type="ECO:0000256" key="2">
    <source>
        <dbReference type="ARBA" id="ARBA00023239"/>
    </source>
</evidence>
<evidence type="ECO:0000313" key="6">
    <source>
        <dbReference type="EMBL" id="AOR80153.1"/>
    </source>
</evidence>
<dbReference type="Proteomes" id="UP000094626">
    <property type="component" value="Plasmid pSA1"/>
</dbReference>
<dbReference type="eggNOG" id="COG0329">
    <property type="taxonomic scope" value="Bacteria"/>
</dbReference>
<organism evidence="7 8">
    <name type="scientific">Novosphingobium resinovorum</name>
    <dbReference type="NCBI Taxonomy" id="158500"/>
    <lineage>
        <taxon>Bacteria</taxon>
        <taxon>Pseudomonadati</taxon>
        <taxon>Pseudomonadota</taxon>
        <taxon>Alphaproteobacteria</taxon>
        <taxon>Sphingomonadales</taxon>
        <taxon>Sphingomonadaceae</taxon>
        <taxon>Novosphingobium</taxon>
    </lineage>
</organism>
<dbReference type="PRINTS" id="PR00146">
    <property type="entry name" value="DHPICSNTHASE"/>
</dbReference>
<dbReference type="PANTHER" id="PTHR12128">
    <property type="entry name" value="DIHYDRODIPICOLINATE SYNTHASE"/>
    <property type="match status" value="1"/>
</dbReference>
<keyword evidence="6" id="KW-0614">Plasmid</keyword>
<evidence type="ECO:0000256" key="3">
    <source>
        <dbReference type="PIRNR" id="PIRNR001365"/>
    </source>
</evidence>
<feature type="active site" description="Proton donor/acceptor" evidence="4">
    <location>
        <position position="142"/>
    </location>
</feature>
<reference evidence="9" key="3">
    <citation type="journal article" date="2017" name="J. Biotechnol.">
        <title>Complete genome sequence of Novosphingobium resinovorum SA1, a versatile xenobiotic-degrading bacterium capable of utilizing sulfanilic acid.</title>
        <authorList>
            <person name="Hegedus B."/>
            <person name="Kos P.B."/>
            <person name="Balint B."/>
            <person name="Maroti G."/>
            <person name="Gan H.M."/>
            <person name="Perei K."/>
            <person name="Rakhely G."/>
        </authorList>
    </citation>
    <scope>NUCLEOTIDE SEQUENCE [LARGE SCALE GENOMIC DNA]</scope>
    <source>
        <strain evidence="9">SA1</strain>
    </source>
</reference>
<name>A0A031JP40_9SPHN</name>
<feature type="binding site" evidence="5">
    <location>
        <position position="54"/>
    </location>
    <ligand>
        <name>pyruvate</name>
        <dbReference type="ChEBI" id="CHEBI:15361"/>
    </ligand>
</feature>
<evidence type="ECO:0000313" key="7">
    <source>
        <dbReference type="EMBL" id="EZP75612.1"/>
    </source>
</evidence>